<dbReference type="AlphaFoldDB" id="A0A841GYG9"/>
<protein>
    <recommendedName>
        <fullName evidence="3">Outer membrane protein beta-barrel domain-containing protein</fullName>
    </recommendedName>
</protein>
<feature type="signal peptide" evidence="2">
    <location>
        <begin position="1"/>
        <end position="19"/>
    </location>
</feature>
<evidence type="ECO:0000313" key="5">
    <source>
        <dbReference type="Proteomes" id="UP000582837"/>
    </source>
</evidence>
<dbReference type="SUPFAM" id="SSF56925">
    <property type="entry name" value="OMPA-like"/>
    <property type="match status" value="1"/>
</dbReference>
<evidence type="ECO:0000259" key="3">
    <source>
        <dbReference type="Pfam" id="PF13505"/>
    </source>
</evidence>
<accession>A0A841GYG9</accession>
<gene>
    <name evidence="4" type="ORF">HNQ61_002409</name>
</gene>
<evidence type="ECO:0000313" key="4">
    <source>
        <dbReference type="EMBL" id="MBB6070787.1"/>
    </source>
</evidence>
<evidence type="ECO:0000256" key="1">
    <source>
        <dbReference type="ARBA" id="ARBA00022729"/>
    </source>
</evidence>
<dbReference type="InterPro" id="IPR027385">
    <property type="entry name" value="Beta-barrel_OMP"/>
</dbReference>
<keyword evidence="5" id="KW-1185">Reference proteome</keyword>
<keyword evidence="1 2" id="KW-0732">Signal</keyword>
<dbReference type="InterPro" id="IPR011250">
    <property type="entry name" value="OMP/PagP_B-barrel"/>
</dbReference>
<dbReference type="EMBL" id="JACHIA010000006">
    <property type="protein sequence ID" value="MBB6070787.1"/>
    <property type="molecule type" value="Genomic_DNA"/>
</dbReference>
<organism evidence="4 5">
    <name type="scientific">Longimicrobium terrae</name>
    <dbReference type="NCBI Taxonomy" id="1639882"/>
    <lineage>
        <taxon>Bacteria</taxon>
        <taxon>Pseudomonadati</taxon>
        <taxon>Gemmatimonadota</taxon>
        <taxon>Longimicrobiia</taxon>
        <taxon>Longimicrobiales</taxon>
        <taxon>Longimicrobiaceae</taxon>
        <taxon>Longimicrobium</taxon>
    </lineage>
</organism>
<feature type="domain" description="Outer membrane protein beta-barrel" evidence="3">
    <location>
        <begin position="6"/>
        <end position="190"/>
    </location>
</feature>
<evidence type="ECO:0000256" key="2">
    <source>
        <dbReference type="SAM" id="SignalP"/>
    </source>
</evidence>
<sequence length="246" mass="26525">MRTPLIALSALLLSAPALAAQDDWDDWDCERHECEKYPTGGYVGGSLAAARTQGEFSDYVRGGFGGDIHFIQKLDRDGWLALRTDAGLLVYGYESQHVPLSPTIGGRVLVDLTTSNNIAWFGVGPQIGVPDGDLQPYVNAFVGYSALWTSSSVSDIDYGDDVFSSNNFSDGSFSYGAGAGLYVPLRRGPSPVSLDMGVRYHNNGRAEYLREGDIQDNPDGSITVYPTRSDTDLLSFHVGVSIGIAR</sequence>
<dbReference type="Pfam" id="PF13505">
    <property type="entry name" value="OMP_b-brl"/>
    <property type="match status" value="1"/>
</dbReference>
<dbReference type="RefSeq" id="WP_170033091.1">
    <property type="nucleotide sequence ID" value="NZ_JABDTL010000001.1"/>
</dbReference>
<name>A0A841GYG9_9BACT</name>
<dbReference type="Proteomes" id="UP000582837">
    <property type="component" value="Unassembled WGS sequence"/>
</dbReference>
<reference evidence="4 5" key="1">
    <citation type="submission" date="2020-08" db="EMBL/GenBank/DDBJ databases">
        <title>Genomic Encyclopedia of Type Strains, Phase IV (KMG-IV): sequencing the most valuable type-strain genomes for metagenomic binning, comparative biology and taxonomic classification.</title>
        <authorList>
            <person name="Goeker M."/>
        </authorList>
    </citation>
    <scope>NUCLEOTIDE SEQUENCE [LARGE SCALE GENOMIC DNA]</scope>
    <source>
        <strain evidence="4 5">DSM 29007</strain>
    </source>
</reference>
<feature type="chain" id="PRO_5032860520" description="Outer membrane protein beta-barrel domain-containing protein" evidence="2">
    <location>
        <begin position="20"/>
        <end position="246"/>
    </location>
</feature>
<proteinExistence type="predicted"/>
<dbReference type="Gene3D" id="2.40.160.20">
    <property type="match status" value="1"/>
</dbReference>
<comment type="caution">
    <text evidence="4">The sequence shown here is derived from an EMBL/GenBank/DDBJ whole genome shotgun (WGS) entry which is preliminary data.</text>
</comment>